<dbReference type="GO" id="GO:0009055">
    <property type="term" value="F:electron transfer activity"/>
    <property type="evidence" value="ECO:0007669"/>
    <property type="project" value="UniProtKB-UniRule"/>
</dbReference>
<comment type="caution">
    <text evidence="14">Lacks conserved residue(s) required for the propagation of feature annotation.</text>
</comment>
<dbReference type="AlphaFoldDB" id="A0A3N2DQL0"/>
<dbReference type="InterPro" id="IPR023380">
    <property type="entry name" value="DsbB-like_sf"/>
</dbReference>
<evidence type="ECO:0000256" key="15">
    <source>
        <dbReference type="SAM" id="Phobius"/>
    </source>
</evidence>
<feature type="topological domain" description="Cytoplasmic" evidence="14">
    <location>
        <begin position="1"/>
        <end position="9"/>
    </location>
</feature>
<keyword evidence="17" id="KW-1185">Reference proteome</keyword>
<dbReference type="EMBL" id="RKHR01000004">
    <property type="protein sequence ID" value="ROS01972.1"/>
    <property type="molecule type" value="Genomic_DNA"/>
</dbReference>
<dbReference type="Pfam" id="PF02600">
    <property type="entry name" value="DsbB"/>
    <property type="match status" value="1"/>
</dbReference>
<feature type="disulfide bond" description="Redox-active" evidence="14">
    <location>
        <begin position="36"/>
        <end position="39"/>
    </location>
</feature>
<dbReference type="GO" id="GO:0015035">
    <property type="term" value="F:protein-disulfide reductase activity"/>
    <property type="evidence" value="ECO:0007669"/>
    <property type="project" value="UniProtKB-UniRule"/>
</dbReference>
<feature type="transmembrane region" description="Helical" evidence="15">
    <location>
        <begin position="43"/>
        <end position="60"/>
    </location>
</feature>
<comment type="function">
    <text evidence="14">Required for disulfide bond formation in some periplasmic proteins. Acts by oxidizing the DsbA protein.</text>
</comment>
<keyword evidence="3 14" id="KW-0813">Transport</keyword>
<proteinExistence type="inferred from homology"/>
<feature type="topological domain" description="Cytoplasmic" evidence="14">
    <location>
        <begin position="162"/>
        <end position="169"/>
    </location>
</feature>
<evidence type="ECO:0000256" key="14">
    <source>
        <dbReference type="HAMAP-Rule" id="MF_00286"/>
    </source>
</evidence>
<gene>
    <name evidence="14" type="primary">dsbB</name>
    <name evidence="16" type="ORF">EDC56_2421</name>
</gene>
<dbReference type="RefSeq" id="WP_123712717.1">
    <property type="nucleotide sequence ID" value="NZ_RKHR01000004.1"/>
</dbReference>
<evidence type="ECO:0000256" key="7">
    <source>
        <dbReference type="ARBA" id="ARBA00022982"/>
    </source>
</evidence>
<dbReference type="PANTHER" id="PTHR36570">
    <property type="entry name" value="DISULFIDE BOND FORMATION PROTEIN B"/>
    <property type="match status" value="1"/>
</dbReference>
<protein>
    <recommendedName>
        <fullName evidence="14">Disulfide bond formation protein B</fullName>
    </recommendedName>
    <alternativeName>
        <fullName evidence="14">Disulfide oxidoreductase</fullName>
    </alternativeName>
</protein>
<dbReference type="Gene3D" id="1.20.1550.10">
    <property type="entry name" value="DsbB-like"/>
    <property type="match status" value="1"/>
</dbReference>
<evidence type="ECO:0000313" key="16">
    <source>
        <dbReference type="EMBL" id="ROS01972.1"/>
    </source>
</evidence>
<sequence length="169" mass="18594">MQLPSIRQTNLVIFLGCCGLMAVGYFMQYMLGLEPCPLCMTQRVFIILTGVWALLAYLHSPALIGTRVYAFLVALSALIGGGFSMRQLHLQSLPAELAPTCGPSIDYMFETFPFTKALEVMLKGDGNCAEVVWTFMGISIPGWTLVAFAGLFMLGLWQLLRGYKPVTVL</sequence>
<evidence type="ECO:0000256" key="11">
    <source>
        <dbReference type="ARBA" id="ARBA00023157"/>
    </source>
</evidence>
<feature type="topological domain" description="Periplasmic" evidence="14">
    <location>
        <begin position="27"/>
        <end position="44"/>
    </location>
</feature>
<keyword evidence="10 14" id="KW-0472">Membrane</keyword>
<evidence type="ECO:0000313" key="17">
    <source>
        <dbReference type="Proteomes" id="UP000275394"/>
    </source>
</evidence>
<dbReference type="PANTHER" id="PTHR36570:SF3">
    <property type="entry name" value="DISULFIDE BOND FORMATION PROTEIN B"/>
    <property type="match status" value="1"/>
</dbReference>
<evidence type="ECO:0000256" key="6">
    <source>
        <dbReference type="ARBA" id="ARBA00022692"/>
    </source>
</evidence>
<keyword evidence="7 14" id="KW-0249">Electron transport</keyword>
<evidence type="ECO:0000256" key="3">
    <source>
        <dbReference type="ARBA" id="ARBA00022448"/>
    </source>
</evidence>
<evidence type="ECO:0000256" key="5">
    <source>
        <dbReference type="ARBA" id="ARBA00022519"/>
    </source>
</evidence>
<comment type="caution">
    <text evidence="16">The sequence shown here is derived from an EMBL/GenBank/DDBJ whole genome shotgun (WGS) entry which is preliminary data.</text>
</comment>
<keyword evidence="5" id="KW-0997">Cell inner membrane</keyword>
<feature type="transmembrane region" description="Helical" evidence="15">
    <location>
        <begin position="131"/>
        <end position="154"/>
    </location>
</feature>
<name>A0A3N2DQL0_9GAMM</name>
<keyword evidence="6 14" id="KW-0812">Transmembrane</keyword>
<keyword evidence="4 14" id="KW-1003">Cell membrane</keyword>
<keyword evidence="11 14" id="KW-1015">Disulfide bond</keyword>
<keyword evidence="12 14" id="KW-0143">Chaperone</keyword>
<dbReference type="OrthoDB" id="3711263at2"/>
<keyword evidence="8 14" id="KW-1133">Transmembrane helix</keyword>
<dbReference type="GO" id="GO:0006457">
    <property type="term" value="P:protein folding"/>
    <property type="evidence" value="ECO:0007669"/>
    <property type="project" value="InterPro"/>
</dbReference>
<evidence type="ECO:0000256" key="2">
    <source>
        <dbReference type="ARBA" id="ARBA00008823"/>
    </source>
</evidence>
<dbReference type="SUPFAM" id="SSF158442">
    <property type="entry name" value="DsbB-like"/>
    <property type="match status" value="1"/>
</dbReference>
<feature type="transmembrane region" description="Helical" evidence="15">
    <location>
        <begin position="67"/>
        <end position="85"/>
    </location>
</feature>
<dbReference type="InterPro" id="IPR003752">
    <property type="entry name" value="DiS_bond_form_DsbB/BdbC"/>
</dbReference>
<dbReference type="HAMAP" id="MF_00286">
    <property type="entry name" value="DsbB"/>
    <property type="match status" value="1"/>
</dbReference>
<feature type="topological domain" description="Cytoplasmic" evidence="14">
    <location>
        <begin position="62"/>
        <end position="67"/>
    </location>
</feature>
<keyword evidence="13 14" id="KW-0676">Redox-active center</keyword>
<accession>A0A3N2DQL0</accession>
<evidence type="ECO:0000256" key="12">
    <source>
        <dbReference type="ARBA" id="ARBA00023186"/>
    </source>
</evidence>
<dbReference type="InterPro" id="IPR050183">
    <property type="entry name" value="DsbB"/>
</dbReference>
<reference evidence="16 17" key="1">
    <citation type="submission" date="2018-11" db="EMBL/GenBank/DDBJ databases">
        <title>Genomic Encyclopedia of Type Strains, Phase IV (KMG-IV): sequencing the most valuable type-strain genomes for metagenomic binning, comparative biology and taxonomic classification.</title>
        <authorList>
            <person name="Goeker M."/>
        </authorList>
    </citation>
    <scope>NUCLEOTIDE SEQUENCE [LARGE SCALE GENOMIC DNA]</scope>
    <source>
        <strain evidence="16 17">DSM 100316</strain>
    </source>
</reference>
<evidence type="ECO:0000256" key="10">
    <source>
        <dbReference type="ARBA" id="ARBA00023136"/>
    </source>
</evidence>
<evidence type="ECO:0000256" key="13">
    <source>
        <dbReference type="ARBA" id="ARBA00023284"/>
    </source>
</evidence>
<comment type="similarity">
    <text evidence="2 14">Belongs to the DsbB family.</text>
</comment>
<dbReference type="Proteomes" id="UP000275394">
    <property type="component" value="Unassembled WGS sequence"/>
</dbReference>
<evidence type="ECO:0000256" key="1">
    <source>
        <dbReference type="ARBA" id="ARBA00004429"/>
    </source>
</evidence>
<evidence type="ECO:0000256" key="8">
    <source>
        <dbReference type="ARBA" id="ARBA00022989"/>
    </source>
</evidence>
<keyword evidence="9 14" id="KW-0560">Oxidoreductase</keyword>
<feature type="transmembrane region" description="Helical" evidence="15">
    <location>
        <begin position="12"/>
        <end position="31"/>
    </location>
</feature>
<dbReference type="GO" id="GO:0005886">
    <property type="term" value="C:plasma membrane"/>
    <property type="evidence" value="ECO:0007669"/>
    <property type="project" value="UniProtKB-SubCell"/>
</dbReference>
<evidence type="ECO:0000256" key="4">
    <source>
        <dbReference type="ARBA" id="ARBA00022475"/>
    </source>
</evidence>
<dbReference type="InterPro" id="IPR022920">
    <property type="entry name" value="Disulphide_bond_form_DsbB"/>
</dbReference>
<comment type="subcellular location">
    <subcellularLocation>
        <location evidence="1">Cell inner membrane</location>
        <topology evidence="1">Multi-pass membrane protein</topology>
    </subcellularLocation>
    <subcellularLocation>
        <location evidence="14">Cell membrane</location>
        <topology evidence="14">Multi-pass membrane protein</topology>
    </subcellularLocation>
</comment>
<evidence type="ECO:0000256" key="9">
    <source>
        <dbReference type="ARBA" id="ARBA00023002"/>
    </source>
</evidence>
<organism evidence="16 17">
    <name type="scientific">Sinobacterium caligoides</name>
    <dbReference type="NCBI Taxonomy" id="933926"/>
    <lineage>
        <taxon>Bacteria</taxon>
        <taxon>Pseudomonadati</taxon>
        <taxon>Pseudomonadota</taxon>
        <taxon>Gammaproteobacteria</taxon>
        <taxon>Cellvibrionales</taxon>
        <taxon>Spongiibacteraceae</taxon>
        <taxon>Sinobacterium</taxon>
    </lineage>
</organism>